<evidence type="ECO:0000259" key="9">
    <source>
        <dbReference type="PROSITE" id="PS50893"/>
    </source>
</evidence>
<feature type="transmembrane region" description="Helical" evidence="8">
    <location>
        <begin position="886"/>
        <end position="907"/>
    </location>
</feature>
<dbReference type="AlphaFoldDB" id="A0A7U7J3I6"/>
<dbReference type="InterPro" id="IPR003593">
    <property type="entry name" value="AAA+_ATPase"/>
</dbReference>
<feature type="transmembrane region" description="Helical" evidence="8">
    <location>
        <begin position="800"/>
        <end position="821"/>
    </location>
</feature>
<dbReference type="Pfam" id="PF00005">
    <property type="entry name" value="ABC_tran"/>
    <property type="match status" value="2"/>
</dbReference>
<protein>
    <submittedName>
        <fullName evidence="11">Fused ribosome-associated ATPase: ATP-binding protein ATP-binding protein putative membrane protein</fullName>
    </submittedName>
</protein>
<dbReference type="GO" id="GO:0005524">
    <property type="term" value="F:ATP binding"/>
    <property type="evidence" value="ECO:0007669"/>
    <property type="project" value="UniProtKB-KW"/>
</dbReference>
<dbReference type="PANTHER" id="PTHR43038">
    <property type="entry name" value="ATP-BINDING CASSETTE, SUB-FAMILY H, MEMBER 1"/>
    <property type="match status" value="1"/>
</dbReference>
<name>A0A7U7J3I6_9GAMM</name>
<dbReference type="Gene3D" id="3.40.1710.10">
    <property type="entry name" value="abc type-2 transporter like domain"/>
    <property type="match status" value="1"/>
</dbReference>
<keyword evidence="2 8" id="KW-0812">Transmembrane</keyword>
<dbReference type="InterPro" id="IPR027417">
    <property type="entry name" value="P-loop_NTPase"/>
</dbReference>
<dbReference type="InterPro" id="IPR047817">
    <property type="entry name" value="ABC2_TM_bact-type"/>
</dbReference>
<feature type="region of interest" description="Disordered" evidence="7">
    <location>
        <begin position="515"/>
        <end position="534"/>
    </location>
</feature>
<keyword evidence="3" id="KW-0547">Nucleotide-binding</keyword>
<dbReference type="OrthoDB" id="9805029at2"/>
<feature type="transmembrane region" description="Helical" evidence="8">
    <location>
        <begin position="767"/>
        <end position="788"/>
    </location>
</feature>
<evidence type="ECO:0000313" key="12">
    <source>
        <dbReference type="Proteomes" id="UP000019184"/>
    </source>
</evidence>
<evidence type="ECO:0000256" key="8">
    <source>
        <dbReference type="SAM" id="Phobius"/>
    </source>
</evidence>
<comment type="subcellular location">
    <subcellularLocation>
        <location evidence="1">Membrane</location>
        <topology evidence="1">Multi-pass membrane protein</topology>
    </subcellularLocation>
</comment>
<evidence type="ECO:0000256" key="3">
    <source>
        <dbReference type="ARBA" id="ARBA00022741"/>
    </source>
</evidence>
<feature type="transmembrane region" description="Helical" evidence="8">
    <location>
        <begin position="827"/>
        <end position="846"/>
    </location>
</feature>
<feature type="transmembrane region" description="Helical" evidence="8">
    <location>
        <begin position="715"/>
        <end position="740"/>
    </location>
</feature>
<dbReference type="Pfam" id="PF12698">
    <property type="entry name" value="ABC2_membrane_3"/>
    <property type="match status" value="1"/>
</dbReference>
<feature type="transmembrane region" description="Helical" evidence="8">
    <location>
        <begin position="561"/>
        <end position="581"/>
    </location>
</feature>
<evidence type="ECO:0000256" key="6">
    <source>
        <dbReference type="ARBA" id="ARBA00023136"/>
    </source>
</evidence>
<evidence type="ECO:0000313" key="11">
    <source>
        <dbReference type="EMBL" id="CDH46189.1"/>
    </source>
</evidence>
<feature type="transmembrane region" description="Helical" evidence="8">
    <location>
        <begin position="858"/>
        <end position="880"/>
    </location>
</feature>
<dbReference type="NCBIfam" id="NF033858">
    <property type="entry name" value="ABC2_perm_RbbA"/>
    <property type="match status" value="1"/>
</dbReference>
<dbReference type="InterPro" id="IPR003439">
    <property type="entry name" value="ABC_transporter-like_ATP-bd"/>
</dbReference>
<dbReference type="SMART" id="SM00382">
    <property type="entry name" value="AAA"/>
    <property type="match status" value="2"/>
</dbReference>
<dbReference type="InterPro" id="IPR013525">
    <property type="entry name" value="ABC2_TM"/>
</dbReference>
<dbReference type="Gene3D" id="3.40.50.300">
    <property type="entry name" value="P-loop containing nucleotide triphosphate hydrolases"/>
    <property type="match status" value="2"/>
</dbReference>
<dbReference type="InterPro" id="IPR047651">
    <property type="entry name" value="ABC2_perm_RbbA"/>
</dbReference>
<dbReference type="EMBL" id="CBTK010000253">
    <property type="protein sequence ID" value="CDH46189.1"/>
    <property type="molecule type" value="Genomic_DNA"/>
</dbReference>
<reference evidence="11 12" key="1">
    <citation type="journal article" date="2014" name="ISME J.">
        <title>Candidatus Competibacter-lineage genomes retrieved from metagenomes reveal functional metabolic diversity.</title>
        <authorList>
            <person name="McIlroy S.J."/>
            <person name="Albertsen M."/>
            <person name="Andresen E.K."/>
            <person name="Saunders A.M."/>
            <person name="Kristiansen R."/>
            <person name="Stokholm-Bjerregaard M."/>
            <person name="Nielsen K.L."/>
            <person name="Nielsen P.H."/>
        </authorList>
    </citation>
    <scope>NUCLEOTIDE SEQUENCE [LARGE SCALE GENOMIC DNA]</scope>
    <source>
        <strain evidence="11 12">Run_B_J11</strain>
    </source>
</reference>
<feature type="domain" description="ABC transporter" evidence="9">
    <location>
        <begin position="9"/>
        <end position="244"/>
    </location>
</feature>
<evidence type="ECO:0000256" key="7">
    <source>
        <dbReference type="SAM" id="MobiDB-lite"/>
    </source>
</evidence>
<evidence type="ECO:0000259" key="10">
    <source>
        <dbReference type="PROSITE" id="PS51012"/>
    </source>
</evidence>
<keyword evidence="6 8" id="KW-0472">Membrane</keyword>
<dbReference type="PROSITE" id="PS00211">
    <property type="entry name" value="ABC_TRANSPORTER_1"/>
    <property type="match status" value="1"/>
</dbReference>
<dbReference type="SUPFAM" id="SSF52540">
    <property type="entry name" value="P-loop containing nucleoside triphosphate hydrolases"/>
    <property type="match status" value="2"/>
</dbReference>
<gene>
    <name evidence="11" type="primary">rbbA</name>
    <name evidence="11" type="ORF">BN874_390016</name>
</gene>
<dbReference type="PROSITE" id="PS50893">
    <property type="entry name" value="ABC_TRANSPORTER_2"/>
    <property type="match status" value="2"/>
</dbReference>
<sequence>MTDSPDGVARLVGVSHRYRAVAAVDDISLELPAGRMMGFIGPDAVGKSTVLALIAGVRQVQTGTVTVLGGDMTDSRHRHAVCPRIAYMPQGLGKNLYPTLSVAENMDFFGRLFSQSPPERIERIQQLLDATGLAPFPDRPAGQLSGGMKQKLGLCCALIHDPDVLILDEPTTGVDPLSRRQFWELIANIRQRRPGMSVLVATAYMEEAERFDHLVMMDAGRVLAMGDPAELKARTGTTDLEQAFIALLPEAKRQDHHALVIPPRPHREGPPAIEAKGLTRRFGDFTAVDQVSFTIEQGEIFGFLGSNGCGKTTTMKMLTGLLPASAGEARLFGQIVDASDLGIRQRVGYMSQAFSLYGELTVRRNLLLHAQLFHLPSADIPTRLKELAERFDLNAVMDQLADDVPLGIRQRLSLAVAVIHEPEMLILDEPTSGVDPVARDGFWELLVDLSRNRGVTIFISTHFMNEAARCDRISLMHAGRVLAQGAPADLVRDRGTQTLEETFIAYLEEAAAPVPESAAPPPATATVPASHPPPPNRPAFALGRLWAYARREAMEIGRDPIRLGFALLGPVLLMIVFGYGISFDVEKLPYAVLDRDQTPESRSYLENFQGSRYFEEHPPLRDAAELEQRLRSGELKLAIALPPAFGKDLKRGARPEVGVWLDGAMPFRAETSRGYVEGIHRQYLADLAQHAGQDTKWLPADIETRFRYNQDFQSVFAMTPGVIMLLLVLIPAMLTAVGVVREQELGSITNLYATPVTRLEFLLGKQLPYIALAFVNFLSLLALALLLFRVPVKGSFPALAVGALLYVVATTSFGLLVSTFVRTQVAALFATAIIVIIPAVNFSGLLKPVSSLAGSAKAMGYSFPSVYFQQISVGTFAKALGFADLAWNYLALAAFFALFLGLSVALLKTQER</sequence>
<evidence type="ECO:0000256" key="1">
    <source>
        <dbReference type="ARBA" id="ARBA00004141"/>
    </source>
</evidence>
<keyword evidence="12" id="KW-1185">Reference proteome</keyword>
<proteinExistence type="predicted"/>
<dbReference type="GO" id="GO:0140359">
    <property type="term" value="F:ABC-type transporter activity"/>
    <property type="evidence" value="ECO:0007669"/>
    <property type="project" value="InterPro"/>
</dbReference>
<dbReference type="GO" id="GO:0016020">
    <property type="term" value="C:membrane"/>
    <property type="evidence" value="ECO:0007669"/>
    <property type="project" value="UniProtKB-SubCell"/>
</dbReference>
<evidence type="ECO:0000256" key="5">
    <source>
        <dbReference type="ARBA" id="ARBA00022989"/>
    </source>
</evidence>
<dbReference type="PROSITE" id="PS51012">
    <property type="entry name" value="ABC_TM2"/>
    <property type="match status" value="1"/>
</dbReference>
<dbReference type="RefSeq" id="WP_034434725.1">
    <property type="nucleotide sequence ID" value="NZ_CBTK010000253.1"/>
</dbReference>
<accession>A0A7U7J3I6</accession>
<feature type="domain" description="ABC transmembrane type-2" evidence="10">
    <location>
        <begin position="673"/>
        <end position="910"/>
    </location>
</feature>
<dbReference type="GO" id="GO:0016887">
    <property type="term" value="F:ATP hydrolysis activity"/>
    <property type="evidence" value="ECO:0007669"/>
    <property type="project" value="InterPro"/>
</dbReference>
<organism evidence="11 12">
    <name type="scientific">Candidatus Contendobacter odensis Run_B_J11</name>
    <dbReference type="NCBI Taxonomy" id="1400861"/>
    <lineage>
        <taxon>Bacteria</taxon>
        <taxon>Pseudomonadati</taxon>
        <taxon>Pseudomonadota</taxon>
        <taxon>Gammaproteobacteria</taxon>
        <taxon>Candidatus Competibacteraceae</taxon>
        <taxon>Candidatus Contendibacter</taxon>
    </lineage>
</organism>
<comment type="caution">
    <text evidence="11">The sequence shown here is derived from an EMBL/GenBank/DDBJ whole genome shotgun (WGS) entry which is preliminary data.</text>
</comment>
<dbReference type="InterPro" id="IPR017871">
    <property type="entry name" value="ABC_transporter-like_CS"/>
</dbReference>
<dbReference type="CDD" id="cd03230">
    <property type="entry name" value="ABC_DR_subfamily_A"/>
    <property type="match status" value="2"/>
</dbReference>
<dbReference type="PANTHER" id="PTHR43038:SF4">
    <property type="entry name" value="RIBOSOME-ASSOCIATED ATPASE"/>
    <property type="match status" value="1"/>
</dbReference>
<keyword evidence="4 11" id="KW-0067">ATP-binding</keyword>
<feature type="domain" description="ABC transporter" evidence="9">
    <location>
        <begin position="273"/>
        <end position="503"/>
    </location>
</feature>
<dbReference type="Proteomes" id="UP000019184">
    <property type="component" value="Unassembled WGS sequence"/>
</dbReference>
<evidence type="ECO:0000256" key="4">
    <source>
        <dbReference type="ARBA" id="ARBA00022840"/>
    </source>
</evidence>
<evidence type="ECO:0000256" key="2">
    <source>
        <dbReference type="ARBA" id="ARBA00022692"/>
    </source>
</evidence>
<keyword evidence="5 8" id="KW-1133">Transmembrane helix</keyword>